<reference evidence="1 2" key="1">
    <citation type="journal article" date="2015" name="Genome Biol. Evol.">
        <title>Comparative Genomics of a Bacterivorous Green Alga Reveals Evolutionary Causalities and Consequences of Phago-Mixotrophic Mode of Nutrition.</title>
        <authorList>
            <person name="Burns J.A."/>
            <person name="Paasch A."/>
            <person name="Narechania A."/>
            <person name="Kim E."/>
        </authorList>
    </citation>
    <scope>NUCLEOTIDE SEQUENCE [LARGE SCALE GENOMIC DNA]</scope>
    <source>
        <strain evidence="1 2">PLY_AMNH</strain>
    </source>
</reference>
<comment type="caution">
    <text evidence="1">The sequence shown here is derived from an EMBL/GenBank/DDBJ whole genome shotgun (WGS) entry which is preliminary data.</text>
</comment>
<sequence>VIGAWYQEVRSCSSQARIQHWLLRSGRISRIRRIMALWWRVSVAARIPRLAAVLMRQRQRQRTLKAFWLAWRDRINALHNAVLEQGGLVRWAWTLWAHHTALCIRQRGALVHRLLPRFRRRRLQMLFKGWWAVLDARAATLHVAAWIQRRRDSRTLCCALDLWRWLVRWGARFTALRWRQERHMMQAAWSAWQGRRTSLLSLSLRKLQVAQGFVASNLRRIIGRLGEPDGLGNKDGGYSSAGTIGWVFGNFINELLGEKASHCH</sequence>
<evidence type="ECO:0000313" key="2">
    <source>
        <dbReference type="Proteomes" id="UP001190700"/>
    </source>
</evidence>
<evidence type="ECO:0000313" key="1">
    <source>
        <dbReference type="EMBL" id="KAK3255905.1"/>
    </source>
</evidence>
<keyword evidence="2" id="KW-1185">Reference proteome</keyword>
<gene>
    <name evidence="1" type="ORF">CYMTET_34937</name>
</gene>
<protein>
    <submittedName>
        <fullName evidence="1">Uncharacterized protein</fullName>
    </submittedName>
</protein>
<dbReference type="EMBL" id="LGRX02022143">
    <property type="protein sequence ID" value="KAK3255905.1"/>
    <property type="molecule type" value="Genomic_DNA"/>
</dbReference>
<organism evidence="1 2">
    <name type="scientific">Cymbomonas tetramitiformis</name>
    <dbReference type="NCBI Taxonomy" id="36881"/>
    <lineage>
        <taxon>Eukaryota</taxon>
        <taxon>Viridiplantae</taxon>
        <taxon>Chlorophyta</taxon>
        <taxon>Pyramimonadophyceae</taxon>
        <taxon>Pyramimonadales</taxon>
        <taxon>Pyramimonadaceae</taxon>
        <taxon>Cymbomonas</taxon>
    </lineage>
</organism>
<dbReference type="AlphaFoldDB" id="A0AAE0KPN7"/>
<feature type="non-terminal residue" evidence="1">
    <location>
        <position position="1"/>
    </location>
</feature>
<dbReference type="Proteomes" id="UP001190700">
    <property type="component" value="Unassembled WGS sequence"/>
</dbReference>
<proteinExistence type="predicted"/>
<name>A0AAE0KPN7_9CHLO</name>
<accession>A0AAE0KPN7</accession>